<proteinExistence type="predicted"/>
<sequence length="115" mass="12889">MPRTNVIDISSNESSPIQNNFIPTTLAPTITPPILSQTAQPNQLRASHAHENSRFNPRAHPLSLFLYLTSIVDFLLEASIHTPHHLLRFYPNNPSTYSHGSFNIPPTNHPSSEKK</sequence>
<organism evidence="1 2">
    <name type="scientific">Tanacetum coccineum</name>
    <dbReference type="NCBI Taxonomy" id="301880"/>
    <lineage>
        <taxon>Eukaryota</taxon>
        <taxon>Viridiplantae</taxon>
        <taxon>Streptophyta</taxon>
        <taxon>Embryophyta</taxon>
        <taxon>Tracheophyta</taxon>
        <taxon>Spermatophyta</taxon>
        <taxon>Magnoliopsida</taxon>
        <taxon>eudicotyledons</taxon>
        <taxon>Gunneridae</taxon>
        <taxon>Pentapetalae</taxon>
        <taxon>asterids</taxon>
        <taxon>campanulids</taxon>
        <taxon>Asterales</taxon>
        <taxon>Asteraceae</taxon>
        <taxon>Asteroideae</taxon>
        <taxon>Anthemideae</taxon>
        <taxon>Anthemidinae</taxon>
        <taxon>Tanacetum</taxon>
    </lineage>
</organism>
<accession>A0ABQ5IGP6</accession>
<evidence type="ECO:0000313" key="1">
    <source>
        <dbReference type="EMBL" id="GJT98498.1"/>
    </source>
</evidence>
<protein>
    <submittedName>
        <fullName evidence="1">Uncharacterized protein</fullName>
    </submittedName>
</protein>
<reference evidence="1" key="2">
    <citation type="submission" date="2022-01" db="EMBL/GenBank/DDBJ databases">
        <authorList>
            <person name="Yamashiro T."/>
            <person name="Shiraishi A."/>
            <person name="Satake H."/>
            <person name="Nakayama K."/>
        </authorList>
    </citation>
    <scope>NUCLEOTIDE SEQUENCE</scope>
</reference>
<name>A0ABQ5IGP6_9ASTR</name>
<keyword evidence="2" id="KW-1185">Reference proteome</keyword>
<evidence type="ECO:0000313" key="2">
    <source>
        <dbReference type="Proteomes" id="UP001151760"/>
    </source>
</evidence>
<comment type="caution">
    <text evidence="1">The sequence shown here is derived from an EMBL/GenBank/DDBJ whole genome shotgun (WGS) entry which is preliminary data.</text>
</comment>
<reference evidence="1" key="1">
    <citation type="journal article" date="2022" name="Int. J. Mol. Sci.">
        <title>Draft Genome of Tanacetum Coccineum: Genomic Comparison of Closely Related Tanacetum-Family Plants.</title>
        <authorList>
            <person name="Yamashiro T."/>
            <person name="Shiraishi A."/>
            <person name="Nakayama K."/>
            <person name="Satake H."/>
        </authorList>
    </citation>
    <scope>NUCLEOTIDE SEQUENCE</scope>
</reference>
<dbReference type="EMBL" id="BQNB010020681">
    <property type="protein sequence ID" value="GJT98498.1"/>
    <property type="molecule type" value="Genomic_DNA"/>
</dbReference>
<gene>
    <name evidence="1" type="ORF">Tco_1094016</name>
</gene>
<dbReference type="Proteomes" id="UP001151760">
    <property type="component" value="Unassembled WGS sequence"/>
</dbReference>